<keyword evidence="4 9" id="KW-0378">Hydrolase</keyword>
<comment type="caution">
    <text evidence="9">The sequence shown here is derived from an EMBL/GenBank/DDBJ whole genome shotgun (WGS) entry which is preliminary data.</text>
</comment>
<dbReference type="GO" id="GO:0046872">
    <property type="term" value="F:metal ion binding"/>
    <property type="evidence" value="ECO:0007669"/>
    <property type="project" value="UniProtKB-KW"/>
</dbReference>
<keyword evidence="3" id="KW-0479">Metal-binding</keyword>
<evidence type="ECO:0000256" key="4">
    <source>
        <dbReference type="ARBA" id="ARBA00022801"/>
    </source>
</evidence>
<dbReference type="InterPro" id="IPR052347">
    <property type="entry name" value="Isochorismatase_Nicotinamidase"/>
</dbReference>
<dbReference type="InterPro" id="IPR036380">
    <property type="entry name" value="Isochorismatase-like_sf"/>
</dbReference>
<dbReference type="EMBL" id="JAASQV010000004">
    <property type="protein sequence ID" value="NIJ66700.1"/>
    <property type="molecule type" value="Genomic_DNA"/>
</dbReference>
<organism evidence="9 10">
    <name type="scientific">Sphingomonas leidyi</name>
    <dbReference type="NCBI Taxonomy" id="68569"/>
    <lineage>
        <taxon>Bacteria</taxon>
        <taxon>Pseudomonadati</taxon>
        <taxon>Pseudomonadota</taxon>
        <taxon>Alphaproteobacteria</taxon>
        <taxon>Sphingomonadales</taxon>
        <taxon>Sphingomonadaceae</taxon>
        <taxon>Sphingomonas</taxon>
    </lineage>
</organism>
<dbReference type="GO" id="GO:0008936">
    <property type="term" value="F:nicotinamidase activity"/>
    <property type="evidence" value="ECO:0007669"/>
    <property type="project" value="UniProtKB-EC"/>
</dbReference>
<dbReference type="SUPFAM" id="SSF52499">
    <property type="entry name" value="Isochorismatase-like hydrolases"/>
    <property type="match status" value="1"/>
</dbReference>
<evidence type="ECO:0000256" key="5">
    <source>
        <dbReference type="ARBA" id="ARBA00037900"/>
    </source>
</evidence>
<keyword evidence="2" id="KW-0662">Pyridine nucleotide biosynthesis</keyword>
<dbReference type="PANTHER" id="PTHR11080">
    <property type="entry name" value="PYRAZINAMIDASE/NICOTINAMIDASE"/>
    <property type="match status" value="1"/>
</dbReference>
<dbReference type="InterPro" id="IPR000868">
    <property type="entry name" value="Isochorismatase-like_dom"/>
</dbReference>
<dbReference type="EC" id="3.5.1.19" evidence="6"/>
<protein>
    <recommendedName>
        <fullName evidence="6">nicotinamidase</fullName>
        <ecNumber evidence="6">3.5.1.19</ecNumber>
    </recommendedName>
    <alternativeName>
        <fullName evidence="7">Nicotinamide deamidase</fullName>
    </alternativeName>
</protein>
<evidence type="ECO:0000256" key="3">
    <source>
        <dbReference type="ARBA" id="ARBA00022723"/>
    </source>
</evidence>
<dbReference type="Pfam" id="PF00857">
    <property type="entry name" value="Isochorismatase"/>
    <property type="match status" value="1"/>
</dbReference>
<reference evidence="9 10" key="1">
    <citation type="submission" date="2020-03" db="EMBL/GenBank/DDBJ databases">
        <title>Genomic Encyclopedia of Type Strains, Phase IV (KMG-IV): sequencing the most valuable type-strain genomes for metagenomic binning, comparative biology and taxonomic classification.</title>
        <authorList>
            <person name="Goeker M."/>
        </authorList>
    </citation>
    <scope>NUCLEOTIDE SEQUENCE [LARGE SCALE GENOMIC DNA]</scope>
    <source>
        <strain evidence="9 10">DSM 4733</strain>
    </source>
</reference>
<gene>
    <name evidence="9" type="ORF">FHR20_003676</name>
</gene>
<evidence type="ECO:0000256" key="2">
    <source>
        <dbReference type="ARBA" id="ARBA00022642"/>
    </source>
</evidence>
<proteinExistence type="inferred from homology"/>
<dbReference type="Proteomes" id="UP000564677">
    <property type="component" value="Unassembled WGS sequence"/>
</dbReference>
<evidence type="ECO:0000259" key="8">
    <source>
        <dbReference type="Pfam" id="PF00857"/>
    </source>
</evidence>
<dbReference type="RefSeq" id="WP_167301020.1">
    <property type="nucleotide sequence ID" value="NZ_JAASQV010000004.1"/>
</dbReference>
<comment type="similarity">
    <text evidence="1">Belongs to the isochorismatase family.</text>
</comment>
<dbReference type="CDD" id="cd00431">
    <property type="entry name" value="cysteine_hydrolases"/>
    <property type="match status" value="1"/>
</dbReference>
<evidence type="ECO:0000256" key="1">
    <source>
        <dbReference type="ARBA" id="ARBA00006336"/>
    </source>
</evidence>
<sequence>MPDFVIVVDMQRDFVAADGALPVPGAERIVAPMRAWLAGLRSEETAGVLFTFDTHVPAIYAISEEAKQFPPHCEKGTPGWELVVDADAVDPAIPVLRLEKGVFDMWAEPGLAIERVGAREAADRDAFFAGLRGAGIEAVTVVGVAADYCVRWAVEGLIARGFRVTVPAELTRGIARPIDQVAAEEWPGAAVVIEGAEQ</sequence>
<dbReference type="AlphaFoldDB" id="A0A7X5V358"/>
<evidence type="ECO:0000256" key="7">
    <source>
        <dbReference type="ARBA" id="ARBA00043224"/>
    </source>
</evidence>
<feature type="domain" description="Isochorismatase-like" evidence="8">
    <location>
        <begin position="5"/>
        <end position="175"/>
    </location>
</feature>
<accession>A0A7X5V358</accession>
<evidence type="ECO:0000256" key="6">
    <source>
        <dbReference type="ARBA" id="ARBA00039017"/>
    </source>
</evidence>
<evidence type="ECO:0000313" key="10">
    <source>
        <dbReference type="Proteomes" id="UP000564677"/>
    </source>
</evidence>
<evidence type="ECO:0000313" key="9">
    <source>
        <dbReference type="EMBL" id="NIJ66700.1"/>
    </source>
</evidence>
<name>A0A7X5V358_9SPHN</name>
<dbReference type="Gene3D" id="3.40.50.850">
    <property type="entry name" value="Isochorismatase-like"/>
    <property type="match status" value="1"/>
</dbReference>
<dbReference type="GO" id="GO:0019363">
    <property type="term" value="P:pyridine nucleotide biosynthetic process"/>
    <property type="evidence" value="ECO:0007669"/>
    <property type="project" value="UniProtKB-KW"/>
</dbReference>
<comment type="pathway">
    <text evidence="5">Cofactor biosynthesis; nicotinate biosynthesis; nicotinate from nicotinamide: step 1/1.</text>
</comment>
<dbReference type="PANTHER" id="PTHR11080:SF2">
    <property type="entry name" value="LD05707P"/>
    <property type="match status" value="1"/>
</dbReference>
<keyword evidence="10" id="KW-1185">Reference proteome</keyword>